<proteinExistence type="predicted"/>
<dbReference type="EMBL" id="CP108188">
    <property type="protein sequence ID" value="WTR74507.1"/>
    <property type="molecule type" value="Genomic_DNA"/>
</dbReference>
<feature type="compositionally biased region" description="Low complexity" evidence="1">
    <location>
        <begin position="194"/>
        <end position="206"/>
    </location>
</feature>
<sequence length="217" mass="21776">MGLVQDGDHFETTSGPGGAPGGGGEAEGVGGMSGVDRELCLAPEDVRGEVGVSGGVGGVECLRGMAAGGALIAYVLGEPARQFFVSRLQGEESDGVGATGRSASYGEGDEVLLEGGQHVPGADQVVCLDHHPAELREVLEGRPQVGEFGGSRCRRGRDGRRSQAGEPGGENNTAGHTGTKRILPWMRAGTTTVSSSSPAEPACPSSLTASVPGALAP</sequence>
<evidence type="ECO:0000313" key="2">
    <source>
        <dbReference type="EMBL" id="WTR74507.1"/>
    </source>
</evidence>
<evidence type="ECO:0000313" key="3">
    <source>
        <dbReference type="Proteomes" id="UP001622594"/>
    </source>
</evidence>
<feature type="compositionally biased region" description="Gly residues" evidence="1">
    <location>
        <begin position="15"/>
        <end position="32"/>
    </location>
</feature>
<protein>
    <submittedName>
        <fullName evidence="2">Uncharacterized protein</fullName>
    </submittedName>
</protein>
<dbReference type="Proteomes" id="UP001622594">
    <property type="component" value="Chromosome"/>
</dbReference>
<feature type="region of interest" description="Disordered" evidence="1">
    <location>
        <begin position="1"/>
        <end position="32"/>
    </location>
</feature>
<keyword evidence="3" id="KW-1185">Reference proteome</keyword>
<gene>
    <name evidence="2" type="ORF">OG814_37090</name>
</gene>
<reference evidence="2 3" key="1">
    <citation type="submission" date="2022-10" db="EMBL/GenBank/DDBJ databases">
        <title>The complete genomes of actinobacterial strains from the NBC collection.</title>
        <authorList>
            <person name="Joergensen T.S."/>
            <person name="Alvarez Arevalo M."/>
            <person name="Sterndorff E.B."/>
            <person name="Faurdal D."/>
            <person name="Vuksanovic O."/>
            <person name="Mourched A.-S."/>
            <person name="Charusanti P."/>
            <person name="Shaw S."/>
            <person name="Blin K."/>
            <person name="Weber T."/>
        </authorList>
    </citation>
    <scope>NUCLEOTIDE SEQUENCE [LARGE SCALE GENOMIC DNA]</scope>
    <source>
        <strain evidence="2 3">NBC_00123</strain>
    </source>
</reference>
<organism evidence="2 3">
    <name type="scientific">Streptomyces zaomyceticus</name>
    <dbReference type="NCBI Taxonomy" id="68286"/>
    <lineage>
        <taxon>Bacteria</taxon>
        <taxon>Bacillati</taxon>
        <taxon>Actinomycetota</taxon>
        <taxon>Actinomycetes</taxon>
        <taxon>Kitasatosporales</taxon>
        <taxon>Streptomycetaceae</taxon>
        <taxon>Streptomyces</taxon>
    </lineage>
</organism>
<feature type="region of interest" description="Disordered" evidence="1">
    <location>
        <begin position="141"/>
        <end position="217"/>
    </location>
</feature>
<evidence type="ECO:0000256" key="1">
    <source>
        <dbReference type="SAM" id="MobiDB-lite"/>
    </source>
</evidence>
<accession>A0ABZ1LJC3</accession>
<dbReference type="RefSeq" id="WP_327160088.1">
    <property type="nucleotide sequence ID" value="NZ_CP108188.1"/>
</dbReference>
<feature type="compositionally biased region" description="Basic and acidic residues" evidence="1">
    <location>
        <begin position="1"/>
        <end position="11"/>
    </location>
</feature>
<name>A0ABZ1LJC3_9ACTN</name>